<evidence type="ECO:0000256" key="1">
    <source>
        <dbReference type="SAM" id="MobiDB-lite"/>
    </source>
</evidence>
<sequence length="477" mass="54670">MGELRGHRRRAFQRVRSRQDPSNPEVAMTWGEVETGRDRFLERQAIEQPWPNNRFNPDPTDPYGEHFNPDRPRLNQFPSDYDYADHRPLPHPSDPDDEWTELNTAWPRTQEPHTLYRGMRIDLDHPMWANHPDVHGMKQVLFGEQAPGGMFDAQGVQGTKYPHPQSPEGKKFSDHLLNFMEDVGQNVHKYREDYTDQNADTRVDFTKVHDKADPTWLGRHWTTNPDVAEDFAFPGHDAKPASRGLSVMLSADWDGRGEDVGRSNAGGSWKDEQEINLQPGAGLKVHGLGIRHHDDWDDMYQGEQWHNVLHTPQMRSASLRRRPLAMADYDEYAGHHQSPGPETGWPAWDMAGKHGTFGEDFGGVPEDWYTHPHYYSAGETSKGDLRRTQKIYNDMHGKPDHLVDVYRALPSQHATHFNTGDWITHSPEYAQQHADSQGDGTWSVMRAQVPAKHLYHNGDSYYEMGYHGPKVPGVVHP</sequence>
<reference evidence="2 3" key="1">
    <citation type="submission" date="2008-06" db="EMBL/GenBank/DDBJ databases">
        <authorList>
            <person name="Smith A.L."/>
            <person name="Paladin E.C."/>
            <person name="Jacobs-Sera D."/>
            <person name="Hendirx R.W."/>
            <person name="Hatfull G.F."/>
        </authorList>
    </citation>
    <scope>NUCLEOTIDE SEQUENCE [LARGE SCALE GENOMIC DNA]</scope>
</reference>
<gene>
    <name evidence="2" type="primary">78</name>
    <name evidence="2" type="ORF">MYRNA_78</name>
</gene>
<evidence type="ECO:0000313" key="3">
    <source>
        <dbReference type="Proteomes" id="UP000001849"/>
    </source>
</evidence>
<feature type="compositionally biased region" description="Basic and acidic residues" evidence="1">
    <location>
        <begin position="63"/>
        <end position="73"/>
    </location>
</feature>
<feature type="region of interest" description="Disordered" evidence="1">
    <location>
        <begin position="1"/>
        <end position="27"/>
    </location>
</feature>
<evidence type="ECO:0000313" key="2">
    <source>
        <dbReference type="EMBL" id="ACH62086.1"/>
    </source>
</evidence>
<dbReference type="RefSeq" id="YP_002224996.1">
    <property type="nucleotide sequence ID" value="NC_011273.1"/>
</dbReference>
<dbReference type="KEGG" id="vg:6920782"/>
<feature type="region of interest" description="Disordered" evidence="1">
    <location>
        <begin position="45"/>
        <end position="100"/>
    </location>
</feature>
<dbReference type="GeneID" id="6920782"/>
<name>B5LJ89_9CAUD</name>
<organism evidence="2 3">
    <name type="scientific">Mycobacterium phage Myrna</name>
    <dbReference type="NCBI Taxonomy" id="546805"/>
    <lineage>
        <taxon>Viruses</taxon>
        <taxon>Duplodnaviria</taxon>
        <taxon>Heunggongvirae</taxon>
        <taxon>Uroviricota</taxon>
        <taxon>Caudoviricetes</taxon>
        <taxon>Ceeclamvirinae</taxon>
        <taxon>Myrnavirus</taxon>
        <taxon>Myrnavirus myrna</taxon>
    </lineage>
</organism>
<dbReference type="OrthoDB" id="12681at10239"/>
<feature type="compositionally biased region" description="Basic residues" evidence="1">
    <location>
        <begin position="1"/>
        <end position="16"/>
    </location>
</feature>
<accession>B5LJ89</accession>
<proteinExistence type="predicted"/>
<dbReference type="EMBL" id="EU826466">
    <property type="protein sequence ID" value="ACH62086.1"/>
    <property type="molecule type" value="Genomic_DNA"/>
</dbReference>
<protein>
    <submittedName>
        <fullName evidence="2">Uncharacterized protein</fullName>
    </submittedName>
</protein>
<dbReference type="Proteomes" id="UP000001849">
    <property type="component" value="Segment"/>
</dbReference>
<keyword evidence="3" id="KW-1185">Reference proteome</keyword>